<reference evidence="1 2" key="1">
    <citation type="submission" date="2019-08" db="EMBL/GenBank/DDBJ databases">
        <title>In-depth cultivation of the pig gut microbiome towards novel bacterial diversity and tailored functional studies.</title>
        <authorList>
            <person name="Wylensek D."/>
            <person name="Hitch T.C.A."/>
            <person name="Clavel T."/>
        </authorList>
    </citation>
    <scope>NUCLEOTIDE SEQUENCE [LARGE SCALE GENOMIC DNA]</scope>
    <source>
        <strain evidence="1 2">LKV-178-WT-2G</strain>
    </source>
</reference>
<keyword evidence="2" id="KW-1185">Reference proteome</keyword>
<dbReference type="EMBL" id="VUMM01000011">
    <property type="protein sequence ID" value="MSS01697.1"/>
    <property type="molecule type" value="Genomic_DNA"/>
</dbReference>
<sequence>MDIFDIDQALPYLKQNYVLYCLDSKVILYLQDSMIVLYNEQWHSRIKLEDFLTSFSSCHFQLIEQSDSSISKEKDDEYYQWRYHHQ</sequence>
<gene>
    <name evidence="1" type="ORF">FYJ50_06250</name>
</gene>
<dbReference type="AlphaFoldDB" id="A0A7X2T3P9"/>
<protein>
    <submittedName>
        <fullName evidence="1">Uncharacterized protein</fullName>
    </submittedName>
</protein>
<accession>A0A7X2T3P9</accession>
<dbReference type="RefSeq" id="WP_154460235.1">
    <property type="nucleotide sequence ID" value="NZ_VUMM01000011.1"/>
</dbReference>
<comment type="caution">
    <text evidence="1">The sequence shown here is derived from an EMBL/GenBank/DDBJ whole genome shotgun (WGS) entry which is preliminary data.</text>
</comment>
<evidence type="ECO:0000313" key="2">
    <source>
        <dbReference type="Proteomes" id="UP000470082"/>
    </source>
</evidence>
<name>A0A7X2T3P9_9FIRM</name>
<organism evidence="1 2">
    <name type="scientific">Floccifex porci</name>
    <dbReference type="NCBI Taxonomy" id="2606629"/>
    <lineage>
        <taxon>Bacteria</taxon>
        <taxon>Bacillati</taxon>
        <taxon>Bacillota</taxon>
        <taxon>Erysipelotrichia</taxon>
        <taxon>Erysipelotrichales</taxon>
        <taxon>Erysipelotrichaceae</taxon>
        <taxon>Floccifex</taxon>
    </lineage>
</organism>
<dbReference type="Proteomes" id="UP000470082">
    <property type="component" value="Unassembled WGS sequence"/>
</dbReference>
<proteinExistence type="predicted"/>
<evidence type="ECO:0000313" key="1">
    <source>
        <dbReference type="EMBL" id="MSS01697.1"/>
    </source>
</evidence>